<dbReference type="EMBL" id="BMIF01000019">
    <property type="protein sequence ID" value="GGA81162.1"/>
    <property type="molecule type" value="Genomic_DNA"/>
</dbReference>
<comment type="caution">
    <text evidence="1">The sequence shown here is derived from an EMBL/GenBank/DDBJ whole genome shotgun (WGS) entry which is preliminary data.</text>
</comment>
<sequence>MPRQFMTYQFDLFSSLHKEKIEATPQWRELPDETRQALTALIVRLLIDHASGASAFRQKEANHDA</sequence>
<organism evidence="1 2">
    <name type="scientific">Nitratireductor aestuarii</name>
    <dbReference type="NCBI Taxonomy" id="1735103"/>
    <lineage>
        <taxon>Bacteria</taxon>
        <taxon>Pseudomonadati</taxon>
        <taxon>Pseudomonadota</taxon>
        <taxon>Alphaproteobacteria</taxon>
        <taxon>Hyphomicrobiales</taxon>
        <taxon>Phyllobacteriaceae</taxon>
        <taxon>Nitratireductor</taxon>
    </lineage>
</organism>
<dbReference type="Proteomes" id="UP000636264">
    <property type="component" value="Unassembled WGS sequence"/>
</dbReference>
<keyword evidence="2" id="KW-1185">Reference proteome</keyword>
<accession>A0A916S2B9</accession>
<proteinExistence type="predicted"/>
<evidence type="ECO:0000313" key="2">
    <source>
        <dbReference type="Proteomes" id="UP000636264"/>
    </source>
</evidence>
<reference evidence="1" key="1">
    <citation type="journal article" date="2014" name="Int. J. Syst. Evol. Microbiol.">
        <title>Complete genome sequence of Corynebacterium casei LMG S-19264T (=DSM 44701T), isolated from a smear-ripened cheese.</title>
        <authorList>
            <consortium name="US DOE Joint Genome Institute (JGI-PGF)"/>
            <person name="Walter F."/>
            <person name="Albersmeier A."/>
            <person name="Kalinowski J."/>
            <person name="Ruckert C."/>
        </authorList>
    </citation>
    <scope>NUCLEOTIDE SEQUENCE</scope>
    <source>
        <strain evidence="1">CGMCC 1.15320</strain>
    </source>
</reference>
<gene>
    <name evidence="1" type="ORF">GCM10011385_39290</name>
</gene>
<protein>
    <submittedName>
        <fullName evidence="1">Uncharacterized protein</fullName>
    </submittedName>
</protein>
<name>A0A916S2B9_9HYPH</name>
<evidence type="ECO:0000313" key="1">
    <source>
        <dbReference type="EMBL" id="GGA81162.1"/>
    </source>
</evidence>
<dbReference type="AlphaFoldDB" id="A0A916S2B9"/>
<dbReference type="RefSeq" id="WP_188722823.1">
    <property type="nucleotide sequence ID" value="NZ_BMIF01000019.1"/>
</dbReference>
<reference evidence="1" key="2">
    <citation type="submission" date="2020-09" db="EMBL/GenBank/DDBJ databases">
        <authorList>
            <person name="Sun Q."/>
            <person name="Zhou Y."/>
        </authorList>
    </citation>
    <scope>NUCLEOTIDE SEQUENCE</scope>
    <source>
        <strain evidence="1">CGMCC 1.15320</strain>
    </source>
</reference>